<proteinExistence type="predicted"/>
<comment type="caution">
    <text evidence="2">The sequence shown here is derived from an EMBL/GenBank/DDBJ whole genome shotgun (WGS) entry which is preliminary data.</text>
</comment>
<accession>A0ABQ3C6Q3</accession>
<evidence type="ECO:0000313" key="2">
    <source>
        <dbReference type="EMBL" id="GGZ69814.1"/>
    </source>
</evidence>
<dbReference type="EMBL" id="BMXY01000004">
    <property type="protein sequence ID" value="GGZ69814.1"/>
    <property type="molecule type" value="Genomic_DNA"/>
</dbReference>
<keyword evidence="1" id="KW-0732">Signal</keyword>
<evidence type="ECO:0008006" key="4">
    <source>
        <dbReference type="Google" id="ProtNLM"/>
    </source>
</evidence>
<reference evidence="3" key="1">
    <citation type="journal article" date="2019" name="Int. J. Syst. Evol. Microbiol.">
        <title>The Global Catalogue of Microorganisms (GCM) 10K type strain sequencing project: providing services to taxonomists for standard genome sequencing and annotation.</title>
        <authorList>
            <consortium name="The Broad Institute Genomics Platform"/>
            <consortium name="The Broad Institute Genome Sequencing Center for Infectious Disease"/>
            <person name="Wu L."/>
            <person name="Ma J."/>
        </authorList>
    </citation>
    <scope>NUCLEOTIDE SEQUENCE [LARGE SCALE GENOMIC DNA]</scope>
    <source>
        <strain evidence="3">KCTC 22558</strain>
    </source>
</reference>
<name>A0ABQ3C6Q3_9GAMM</name>
<dbReference type="Pfam" id="PF11304">
    <property type="entry name" value="DUF3106"/>
    <property type="match status" value="1"/>
</dbReference>
<dbReference type="InterPro" id="IPR021455">
    <property type="entry name" value="DUF3106"/>
</dbReference>
<keyword evidence="3" id="KW-1185">Reference proteome</keyword>
<evidence type="ECO:0000256" key="1">
    <source>
        <dbReference type="SAM" id="SignalP"/>
    </source>
</evidence>
<evidence type="ECO:0000313" key="3">
    <source>
        <dbReference type="Proteomes" id="UP000643403"/>
    </source>
</evidence>
<dbReference type="Proteomes" id="UP000643403">
    <property type="component" value="Unassembled WGS sequence"/>
</dbReference>
<dbReference type="RefSeq" id="WP_189450516.1">
    <property type="nucleotide sequence ID" value="NZ_BMXY01000004.1"/>
</dbReference>
<feature type="chain" id="PRO_5045747613" description="DUF3106 domain-containing protein" evidence="1">
    <location>
        <begin position="22"/>
        <end position="210"/>
    </location>
</feature>
<sequence>MRRKPALAAVLVVLATGAAIAQDVPRDLRPVIALLQPAQRATLQARARLWATWTQAQRDAFAARADEWDRRPLAERGERRAAWQAFGALPDVERRQLRDAAVQFASLDAATQRSLRAQFDELDASARHGWRLGPVLGVDYPRLQPLLAQVPADEREPLLRTLRAMNAVERDKLAVLVQRTPPAAREALRRELVSTSDANRAGWLALRLER</sequence>
<gene>
    <name evidence="2" type="ORF">GCM10008101_25050</name>
</gene>
<protein>
    <recommendedName>
        <fullName evidence="4">DUF3106 domain-containing protein</fullName>
    </recommendedName>
</protein>
<organism evidence="2 3">
    <name type="scientific">Cognatilysobacter xinjiangensis</name>
    <dbReference type="NCBI Taxonomy" id="546892"/>
    <lineage>
        <taxon>Bacteria</taxon>
        <taxon>Pseudomonadati</taxon>
        <taxon>Pseudomonadota</taxon>
        <taxon>Gammaproteobacteria</taxon>
        <taxon>Lysobacterales</taxon>
        <taxon>Lysobacteraceae</taxon>
        <taxon>Cognatilysobacter</taxon>
    </lineage>
</organism>
<feature type="signal peptide" evidence="1">
    <location>
        <begin position="1"/>
        <end position="21"/>
    </location>
</feature>